<dbReference type="InterPro" id="IPR001647">
    <property type="entry name" value="HTH_TetR"/>
</dbReference>
<reference evidence="7" key="3">
    <citation type="journal article" date="2022" name="Microbiol. Resour. Announc.">
        <title>Draft Genome Sequences of Eight Mycobacterium montefiorense Strains Isolated from Salamanders in Captivity.</title>
        <authorList>
            <person name="Komine T."/>
            <person name="Ihara H."/>
            <person name="Fukano H."/>
            <person name="Hoshino Y."/>
            <person name="Kurata O."/>
            <person name="Wada S."/>
        </authorList>
    </citation>
    <scope>NUCLEOTIDE SEQUENCE</scope>
    <source>
        <strain evidence="7">NJB18185</strain>
    </source>
</reference>
<dbReference type="EMBL" id="BFCH01000019">
    <property type="protein sequence ID" value="GBG39473.1"/>
    <property type="molecule type" value="Genomic_DNA"/>
</dbReference>
<evidence type="ECO:0000313" key="6">
    <source>
        <dbReference type="EMBL" id="GBG39473.1"/>
    </source>
</evidence>
<evidence type="ECO:0000256" key="2">
    <source>
        <dbReference type="ARBA" id="ARBA00023125"/>
    </source>
</evidence>
<name>A0AA37PR64_9MYCO</name>
<dbReference type="SUPFAM" id="SSF46689">
    <property type="entry name" value="Homeodomain-like"/>
    <property type="match status" value="1"/>
</dbReference>
<feature type="domain" description="HTH tetR-type" evidence="5">
    <location>
        <begin position="19"/>
        <end position="79"/>
    </location>
</feature>
<keyword evidence="1" id="KW-0805">Transcription regulation</keyword>
<dbReference type="Proteomes" id="UP000245060">
    <property type="component" value="Unassembled WGS sequence"/>
</dbReference>
<dbReference type="GO" id="GO:0003700">
    <property type="term" value="F:DNA-binding transcription factor activity"/>
    <property type="evidence" value="ECO:0007669"/>
    <property type="project" value="TreeGrafter"/>
</dbReference>
<proteinExistence type="predicted"/>
<evidence type="ECO:0000313" key="9">
    <source>
        <dbReference type="Proteomes" id="UP001139505"/>
    </source>
</evidence>
<dbReference type="PROSITE" id="PS50977">
    <property type="entry name" value="HTH_TETR_2"/>
    <property type="match status" value="1"/>
</dbReference>
<dbReference type="RefSeq" id="WP_108924531.1">
    <property type="nucleotide sequence ID" value="NZ_BFCH01000019.1"/>
</dbReference>
<sequence>MRNDRRGRPRLVVSHRPELTARDEILDAAAELFTTVGYASTSTRRIAEAVGIRQASLYHYFTTKDDIIDALLAGTVDESLRLAKELLGEAGPGAPRLHALVVGDTSQLCGSRWNLGALYLLPELRAGRFGTFRRRRSALRARYRKLSGAVVAESNGPPETDDLPFRLVESVINRRLDDGVCPPDHPWVIAESALRLLGHTGDFAQLRRLTAERLQSSLPLN</sequence>
<gene>
    <name evidence="6" type="ORF">MmonteBS_38450</name>
    <name evidence="7" type="ORF">NJB18185_47140</name>
</gene>
<reference evidence="6" key="1">
    <citation type="journal article" date="2018" name="Genome Announc.">
        <title>Draft Genome Sequence of Mycobacterium montefiorense Isolated from Japanese Black Salamander (Hynobius nigrescens).</title>
        <authorList>
            <person name="Fukano H."/>
            <person name="Yoshida M."/>
            <person name="Shimizu A."/>
            <person name="Iwao H."/>
            <person name="Katayama Y."/>
            <person name="Omatsu T."/>
            <person name="Mizutani T."/>
            <person name="Kurata O."/>
            <person name="Wada S."/>
            <person name="Hoshino Y."/>
        </authorList>
    </citation>
    <scope>NUCLEOTIDE SEQUENCE</scope>
    <source>
        <strain evidence="6">BS</strain>
    </source>
</reference>
<keyword evidence="2 4" id="KW-0238">DNA-binding</keyword>
<dbReference type="PANTHER" id="PTHR30055:SF234">
    <property type="entry name" value="HTH-TYPE TRANSCRIPTIONAL REGULATOR BETI"/>
    <property type="match status" value="1"/>
</dbReference>
<dbReference type="Proteomes" id="UP001139505">
    <property type="component" value="Unassembled WGS sequence"/>
</dbReference>
<dbReference type="PRINTS" id="PR00455">
    <property type="entry name" value="HTHTETR"/>
</dbReference>
<reference evidence="7" key="4">
    <citation type="submission" date="2022-04" db="EMBL/GenBank/DDBJ databases">
        <authorList>
            <person name="Komine T."/>
            <person name="Fukano H."/>
            <person name="Wada S."/>
        </authorList>
    </citation>
    <scope>NUCLEOTIDE SEQUENCE</scope>
    <source>
        <strain evidence="7">NJB18185</strain>
    </source>
</reference>
<dbReference type="AlphaFoldDB" id="A0AA37PR64"/>
<keyword evidence="3" id="KW-0804">Transcription</keyword>
<dbReference type="Gene3D" id="1.10.357.10">
    <property type="entry name" value="Tetracycline Repressor, domain 2"/>
    <property type="match status" value="1"/>
</dbReference>
<evidence type="ECO:0000256" key="1">
    <source>
        <dbReference type="ARBA" id="ARBA00023015"/>
    </source>
</evidence>
<dbReference type="Pfam" id="PF00440">
    <property type="entry name" value="TetR_N"/>
    <property type="match status" value="1"/>
</dbReference>
<evidence type="ECO:0000259" key="5">
    <source>
        <dbReference type="PROSITE" id="PS50977"/>
    </source>
</evidence>
<protein>
    <submittedName>
        <fullName evidence="7">TetR family transcriptional regulator</fullName>
    </submittedName>
</protein>
<evidence type="ECO:0000256" key="3">
    <source>
        <dbReference type="ARBA" id="ARBA00023163"/>
    </source>
</evidence>
<evidence type="ECO:0000256" key="4">
    <source>
        <dbReference type="PROSITE-ProRule" id="PRU00335"/>
    </source>
</evidence>
<feature type="DNA-binding region" description="H-T-H motif" evidence="4">
    <location>
        <begin position="42"/>
        <end position="61"/>
    </location>
</feature>
<dbReference type="GO" id="GO:0000976">
    <property type="term" value="F:transcription cis-regulatory region binding"/>
    <property type="evidence" value="ECO:0007669"/>
    <property type="project" value="TreeGrafter"/>
</dbReference>
<organism evidence="7 9">
    <name type="scientific">Mycobacterium montefiorense</name>
    <dbReference type="NCBI Taxonomy" id="154654"/>
    <lineage>
        <taxon>Bacteria</taxon>
        <taxon>Bacillati</taxon>
        <taxon>Actinomycetota</taxon>
        <taxon>Actinomycetes</taxon>
        <taxon>Mycobacteriales</taxon>
        <taxon>Mycobacteriaceae</taxon>
        <taxon>Mycobacterium</taxon>
        <taxon>Mycobacterium simiae complex</taxon>
    </lineage>
</organism>
<evidence type="ECO:0000313" key="8">
    <source>
        <dbReference type="Proteomes" id="UP000245060"/>
    </source>
</evidence>
<evidence type="ECO:0000313" key="7">
    <source>
        <dbReference type="EMBL" id="GKU74943.1"/>
    </source>
</evidence>
<dbReference type="InterPro" id="IPR050109">
    <property type="entry name" value="HTH-type_TetR-like_transc_reg"/>
</dbReference>
<keyword evidence="8" id="KW-1185">Reference proteome</keyword>
<dbReference type="InterPro" id="IPR009057">
    <property type="entry name" value="Homeodomain-like_sf"/>
</dbReference>
<accession>A0AA37PR64</accession>
<dbReference type="PANTHER" id="PTHR30055">
    <property type="entry name" value="HTH-TYPE TRANSCRIPTIONAL REGULATOR RUTR"/>
    <property type="match status" value="1"/>
</dbReference>
<dbReference type="EMBL" id="BQYH01000065">
    <property type="protein sequence ID" value="GKU74943.1"/>
    <property type="molecule type" value="Genomic_DNA"/>
</dbReference>
<reference evidence="8" key="2">
    <citation type="submission" date="2018-04" db="EMBL/GenBank/DDBJ databases">
        <title>Draft genome sequence of Mycobacterium montefiorense isolated from Japanese black salamander.</title>
        <authorList>
            <person name="Fukano H."/>
            <person name="Yoshida M."/>
            <person name="Shimizu A."/>
            <person name="Iwao H."/>
            <person name="Kurata O."/>
            <person name="Katayama Y."/>
            <person name="Omatsu T."/>
            <person name="Mizutani T."/>
            <person name="Wada S."/>
            <person name="Hoshino Y."/>
        </authorList>
    </citation>
    <scope>NUCLEOTIDE SEQUENCE [LARGE SCALE GENOMIC DNA]</scope>
    <source>
        <strain evidence="8">BS</strain>
    </source>
</reference>
<comment type="caution">
    <text evidence="7">The sequence shown here is derived from an EMBL/GenBank/DDBJ whole genome shotgun (WGS) entry which is preliminary data.</text>
</comment>